<evidence type="ECO:0000256" key="4">
    <source>
        <dbReference type="ARBA" id="ARBA00022759"/>
    </source>
</evidence>
<evidence type="ECO:0000256" key="5">
    <source>
        <dbReference type="ARBA" id="ARBA00022801"/>
    </source>
</evidence>
<dbReference type="Pfam" id="PF17917">
    <property type="entry name" value="RT_RNaseH"/>
    <property type="match status" value="1"/>
</dbReference>
<dbReference type="PANTHER" id="PTHR34072:SF52">
    <property type="entry name" value="RIBONUCLEASE H"/>
    <property type="match status" value="1"/>
</dbReference>
<keyword evidence="3" id="KW-0540">Nuclease</keyword>
<name>A0A5B6VJR4_9ROSI</name>
<gene>
    <name evidence="8" type="ORF">EPI10_015114</name>
</gene>
<evidence type="ECO:0000256" key="2">
    <source>
        <dbReference type="ARBA" id="ARBA00022695"/>
    </source>
</evidence>
<evidence type="ECO:0000256" key="3">
    <source>
        <dbReference type="ARBA" id="ARBA00022722"/>
    </source>
</evidence>
<dbReference type="GO" id="GO:0016787">
    <property type="term" value="F:hydrolase activity"/>
    <property type="evidence" value="ECO:0007669"/>
    <property type="project" value="UniProtKB-KW"/>
</dbReference>
<dbReference type="Proteomes" id="UP000325315">
    <property type="component" value="Unassembled WGS sequence"/>
</dbReference>
<dbReference type="InterPro" id="IPR043502">
    <property type="entry name" value="DNA/RNA_pol_sf"/>
</dbReference>
<dbReference type="AlphaFoldDB" id="A0A5B6VJR4"/>
<dbReference type="SUPFAM" id="SSF56672">
    <property type="entry name" value="DNA/RNA polymerases"/>
    <property type="match status" value="1"/>
</dbReference>
<proteinExistence type="predicted"/>
<feature type="domain" description="Reverse transcriptase RNase H-like" evidence="7">
    <location>
        <begin position="60"/>
        <end position="118"/>
    </location>
</feature>
<keyword evidence="4" id="KW-0255">Endonuclease</keyword>
<evidence type="ECO:0000313" key="9">
    <source>
        <dbReference type="Proteomes" id="UP000325315"/>
    </source>
</evidence>
<dbReference type="GO" id="GO:0003964">
    <property type="term" value="F:RNA-directed DNA polymerase activity"/>
    <property type="evidence" value="ECO:0007669"/>
    <property type="project" value="UniProtKB-KW"/>
</dbReference>
<keyword evidence="5" id="KW-0378">Hydrolase</keyword>
<keyword evidence="2" id="KW-0548">Nucleotidyltransferase</keyword>
<dbReference type="InterPro" id="IPR041373">
    <property type="entry name" value="RT_RNaseH"/>
</dbReference>
<dbReference type="PANTHER" id="PTHR34072">
    <property type="entry name" value="ENZYMATIC POLYPROTEIN-RELATED"/>
    <property type="match status" value="1"/>
</dbReference>
<evidence type="ECO:0000259" key="7">
    <source>
        <dbReference type="Pfam" id="PF17917"/>
    </source>
</evidence>
<reference evidence="9" key="1">
    <citation type="journal article" date="2019" name="Plant Biotechnol. J.">
        <title>Genome sequencing of the Australian wild diploid species Gossypium australe highlights disease resistance and delayed gland morphogenesis.</title>
        <authorList>
            <person name="Cai Y."/>
            <person name="Cai X."/>
            <person name="Wang Q."/>
            <person name="Wang P."/>
            <person name="Zhang Y."/>
            <person name="Cai C."/>
            <person name="Xu Y."/>
            <person name="Wang K."/>
            <person name="Zhou Z."/>
            <person name="Wang C."/>
            <person name="Geng S."/>
            <person name="Li B."/>
            <person name="Dong Q."/>
            <person name="Hou Y."/>
            <person name="Wang H."/>
            <person name="Ai P."/>
            <person name="Liu Z."/>
            <person name="Yi F."/>
            <person name="Sun M."/>
            <person name="An G."/>
            <person name="Cheng J."/>
            <person name="Zhang Y."/>
            <person name="Shi Q."/>
            <person name="Xie Y."/>
            <person name="Shi X."/>
            <person name="Chang Y."/>
            <person name="Huang F."/>
            <person name="Chen Y."/>
            <person name="Hong S."/>
            <person name="Mi L."/>
            <person name="Sun Q."/>
            <person name="Zhang L."/>
            <person name="Zhou B."/>
            <person name="Peng R."/>
            <person name="Zhang X."/>
            <person name="Liu F."/>
        </authorList>
    </citation>
    <scope>NUCLEOTIDE SEQUENCE [LARGE SCALE GENOMIC DNA]</scope>
    <source>
        <strain evidence="9">cv. PA1801</strain>
    </source>
</reference>
<dbReference type="GO" id="GO:0004519">
    <property type="term" value="F:endonuclease activity"/>
    <property type="evidence" value="ECO:0007669"/>
    <property type="project" value="UniProtKB-KW"/>
</dbReference>
<organism evidence="8 9">
    <name type="scientific">Gossypium australe</name>
    <dbReference type="NCBI Taxonomy" id="47621"/>
    <lineage>
        <taxon>Eukaryota</taxon>
        <taxon>Viridiplantae</taxon>
        <taxon>Streptophyta</taxon>
        <taxon>Embryophyta</taxon>
        <taxon>Tracheophyta</taxon>
        <taxon>Spermatophyta</taxon>
        <taxon>Magnoliopsida</taxon>
        <taxon>eudicotyledons</taxon>
        <taxon>Gunneridae</taxon>
        <taxon>Pentapetalae</taxon>
        <taxon>rosids</taxon>
        <taxon>malvids</taxon>
        <taxon>Malvales</taxon>
        <taxon>Malvaceae</taxon>
        <taxon>Malvoideae</taxon>
        <taxon>Gossypium</taxon>
    </lineage>
</organism>
<dbReference type="OrthoDB" id="1435781at2759"/>
<evidence type="ECO:0000256" key="1">
    <source>
        <dbReference type="ARBA" id="ARBA00022679"/>
    </source>
</evidence>
<keyword evidence="1" id="KW-0808">Transferase</keyword>
<protein>
    <submittedName>
        <fullName evidence="8">Retrovirus-related Pol polyprotein from transposon 17.6</fullName>
    </submittedName>
</protein>
<comment type="caution">
    <text evidence="8">The sequence shown here is derived from an EMBL/GenBank/DDBJ whole genome shotgun (WGS) entry which is preliminary data.</text>
</comment>
<evidence type="ECO:0000256" key="6">
    <source>
        <dbReference type="ARBA" id="ARBA00022918"/>
    </source>
</evidence>
<sequence>MMSWCTRELKRSMMFTCKLKKSMMLTYELCYGSCERNNCFFDKRCPRGSKEDRGNFRIEIVEDDASHMGLGCMLMQEGRVMAYASRQLKPHERNYPIHDLELVVVVFALKIWRHYLYGE</sequence>
<evidence type="ECO:0000313" key="8">
    <source>
        <dbReference type="EMBL" id="KAA3469315.1"/>
    </source>
</evidence>
<dbReference type="EMBL" id="SMMG02000006">
    <property type="protein sequence ID" value="KAA3469315.1"/>
    <property type="molecule type" value="Genomic_DNA"/>
</dbReference>
<keyword evidence="6" id="KW-0695">RNA-directed DNA polymerase</keyword>
<keyword evidence="9" id="KW-1185">Reference proteome</keyword>
<accession>A0A5B6VJR4</accession>